<accession>A0A482XME3</accession>
<evidence type="ECO:0000256" key="1">
    <source>
        <dbReference type="SAM" id="SignalP"/>
    </source>
</evidence>
<protein>
    <recommendedName>
        <fullName evidence="2">DUF4789 domain-containing protein</fullName>
    </recommendedName>
</protein>
<gene>
    <name evidence="3" type="ORF">LSTR_LSTR009786</name>
</gene>
<keyword evidence="1" id="KW-0732">Signal</keyword>
<dbReference type="AlphaFoldDB" id="A0A482XME3"/>
<feature type="domain" description="DUF4789" evidence="2">
    <location>
        <begin position="142"/>
        <end position="208"/>
    </location>
</feature>
<comment type="caution">
    <text evidence="3">The sequence shown here is derived from an EMBL/GenBank/DDBJ whole genome shotgun (WGS) entry which is preliminary data.</text>
</comment>
<reference evidence="3 4" key="1">
    <citation type="journal article" date="2017" name="Gigascience">
        <title>Genome sequence of the small brown planthopper, Laodelphax striatellus.</title>
        <authorList>
            <person name="Zhu J."/>
            <person name="Jiang F."/>
            <person name="Wang X."/>
            <person name="Yang P."/>
            <person name="Bao Y."/>
            <person name="Zhao W."/>
            <person name="Wang W."/>
            <person name="Lu H."/>
            <person name="Wang Q."/>
            <person name="Cui N."/>
            <person name="Li J."/>
            <person name="Chen X."/>
            <person name="Luo L."/>
            <person name="Yu J."/>
            <person name="Kang L."/>
            <person name="Cui F."/>
        </authorList>
    </citation>
    <scope>NUCLEOTIDE SEQUENCE [LARGE SCALE GENOMIC DNA]</scope>
    <source>
        <strain evidence="3">Lst14</strain>
    </source>
</reference>
<feature type="chain" id="PRO_5019791319" description="DUF4789 domain-containing protein" evidence="1">
    <location>
        <begin position="20"/>
        <end position="292"/>
    </location>
</feature>
<dbReference type="InterPro" id="IPR031993">
    <property type="entry name" value="DUF4789"/>
</dbReference>
<name>A0A482XME3_LAOST</name>
<dbReference type="InParanoid" id="A0A482XME3"/>
<feature type="signal peptide" evidence="1">
    <location>
        <begin position="1"/>
        <end position="19"/>
    </location>
</feature>
<keyword evidence="4" id="KW-1185">Reference proteome</keyword>
<evidence type="ECO:0000313" key="4">
    <source>
        <dbReference type="Proteomes" id="UP000291343"/>
    </source>
</evidence>
<organism evidence="3 4">
    <name type="scientific">Laodelphax striatellus</name>
    <name type="common">Small brown planthopper</name>
    <name type="synonym">Delphax striatella</name>
    <dbReference type="NCBI Taxonomy" id="195883"/>
    <lineage>
        <taxon>Eukaryota</taxon>
        <taxon>Metazoa</taxon>
        <taxon>Ecdysozoa</taxon>
        <taxon>Arthropoda</taxon>
        <taxon>Hexapoda</taxon>
        <taxon>Insecta</taxon>
        <taxon>Pterygota</taxon>
        <taxon>Neoptera</taxon>
        <taxon>Paraneoptera</taxon>
        <taxon>Hemiptera</taxon>
        <taxon>Auchenorrhyncha</taxon>
        <taxon>Fulgoroidea</taxon>
        <taxon>Delphacidae</taxon>
        <taxon>Criomorphinae</taxon>
        <taxon>Laodelphax</taxon>
    </lineage>
</organism>
<dbReference type="EMBL" id="QKKF02004574">
    <property type="protein sequence ID" value="RZF47295.1"/>
    <property type="molecule type" value="Genomic_DNA"/>
</dbReference>
<dbReference type="Pfam" id="PF16033">
    <property type="entry name" value="DUF4789"/>
    <property type="match status" value="1"/>
</dbReference>
<evidence type="ECO:0000259" key="2">
    <source>
        <dbReference type="Pfam" id="PF16033"/>
    </source>
</evidence>
<proteinExistence type="predicted"/>
<evidence type="ECO:0000313" key="3">
    <source>
        <dbReference type="EMBL" id="RZF47295.1"/>
    </source>
</evidence>
<dbReference type="OrthoDB" id="6328618at2759"/>
<sequence length="292" mass="32441">MVSSTVLILSSVAIIFSDAQSSGNSELVFFRRAMRKSSSDSDAIIFPDDALLKLKPPTFSKQERNCFVENHVYFNNSCQELNKRGSCGDNEVLIIDLKPAQQNPPKFRPKCVPRQCASNEFFWPQTNTCHTAVDNVKLCGDSSKVLSTDIFGLGFCKCIAVPVHAEHKDGKCYEIYRQGPCKPGQLFTVKNSDDTECTANRCQNKSLVYHEQTAKCYSLGETGPCTGQFKLLVSSNTKRPECVEDMVGLTVSVPVQNCYGDNNNKCIPSDSVESQDEKYIMTLLKAVANRKK</sequence>
<dbReference type="Proteomes" id="UP000291343">
    <property type="component" value="Unassembled WGS sequence"/>
</dbReference>
<dbReference type="PANTHER" id="PTHR21177">
    <property type="entry name" value="IP06524P-RELATED"/>
    <property type="match status" value="1"/>
</dbReference>